<gene>
    <name evidence="1" type="ORF">HMPREF9469_04811</name>
</gene>
<dbReference type="eggNOG" id="COG3943">
    <property type="taxonomic scope" value="Bacteria"/>
</dbReference>
<dbReference type="Proteomes" id="UP000003763">
    <property type="component" value="Unassembled WGS sequence"/>
</dbReference>
<organism evidence="1 2">
    <name type="scientific">[Clostridium] citroniae WAL-17108</name>
    <dbReference type="NCBI Taxonomy" id="742733"/>
    <lineage>
        <taxon>Bacteria</taxon>
        <taxon>Bacillati</taxon>
        <taxon>Bacillota</taxon>
        <taxon>Clostridia</taxon>
        <taxon>Lachnospirales</taxon>
        <taxon>Lachnospiraceae</taxon>
        <taxon>Enterocloster</taxon>
    </lineage>
</organism>
<sequence>MAKNYLDEKELDALNKIVMAYLDIAEVHALNQEPMYMKDWLETIDDYLRMTRRDILTTKQEYILSPVECHFLESIGELDKLDGKNN</sequence>
<evidence type="ECO:0000313" key="2">
    <source>
        <dbReference type="Proteomes" id="UP000003763"/>
    </source>
</evidence>
<protein>
    <submittedName>
        <fullName evidence="1">Uncharacterized protein</fullName>
    </submittedName>
</protein>
<accession>G5HQE9</accession>
<proteinExistence type="predicted"/>
<dbReference type="PATRIC" id="fig|742733.3.peg.4966"/>
<reference evidence="1 2" key="1">
    <citation type="submission" date="2011-08" db="EMBL/GenBank/DDBJ databases">
        <title>The Genome Sequence of Clostridium citroniae WAL-17108.</title>
        <authorList>
            <consortium name="The Broad Institute Genome Sequencing Platform"/>
            <person name="Earl A."/>
            <person name="Ward D."/>
            <person name="Feldgarden M."/>
            <person name="Gevers D."/>
            <person name="Finegold S.M."/>
            <person name="Summanen P.H."/>
            <person name="Molitoris D.R."/>
            <person name="Vaisanen M.L."/>
            <person name="Daigneault M."/>
            <person name="Allen-Vercoe E."/>
            <person name="Young S.K."/>
            <person name="Zeng Q."/>
            <person name="Gargeya S."/>
            <person name="Fitzgerald M."/>
            <person name="Haas B."/>
            <person name="Abouelleil A."/>
            <person name="Alvarado L."/>
            <person name="Arachchi H.M."/>
            <person name="Berlin A."/>
            <person name="Brown A."/>
            <person name="Chapman S.B."/>
            <person name="Chen Z."/>
            <person name="Dunbar C."/>
            <person name="Freedman E."/>
            <person name="Gearin G."/>
            <person name="Gellesch M."/>
            <person name="Goldberg J."/>
            <person name="Griggs A."/>
            <person name="Gujja S."/>
            <person name="Heiman D."/>
            <person name="Howarth C."/>
            <person name="Larson L."/>
            <person name="Lui A."/>
            <person name="MacDonald P.J.P."/>
            <person name="Montmayeur A."/>
            <person name="Murphy C."/>
            <person name="Neiman D."/>
            <person name="Pearson M."/>
            <person name="Priest M."/>
            <person name="Roberts A."/>
            <person name="Saif S."/>
            <person name="Shea T."/>
            <person name="Shenoy N."/>
            <person name="Sisk P."/>
            <person name="Stolte C."/>
            <person name="Sykes S."/>
            <person name="Wortman J."/>
            <person name="Nusbaum C."/>
            <person name="Birren B."/>
        </authorList>
    </citation>
    <scope>NUCLEOTIDE SEQUENCE [LARGE SCALE GENOMIC DNA]</scope>
    <source>
        <strain evidence="1 2">WAL-17108</strain>
    </source>
</reference>
<dbReference type="InterPro" id="IPR011204">
    <property type="entry name" value="Virulence_RhuM-like"/>
</dbReference>
<comment type="caution">
    <text evidence="1">The sequence shown here is derived from an EMBL/GenBank/DDBJ whole genome shotgun (WGS) entry which is preliminary data.</text>
</comment>
<dbReference type="HOGENOM" id="CLU_2492331_0_0_9"/>
<dbReference type="PANTHER" id="PTHR35810:SF1">
    <property type="entry name" value="CYTOPLASMIC PROTEIN"/>
    <property type="match status" value="1"/>
</dbReference>
<dbReference type="EMBL" id="ADLJ01000044">
    <property type="protein sequence ID" value="EHE96275.1"/>
    <property type="molecule type" value="Genomic_DNA"/>
</dbReference>
<dbReference type="AlphaFoldDB" id="G5HQE9"/>
<dbReference type="Pfam" id="PF13310">
    <property type="entry name" value="Virulence_RhuM"/>
    <property type="match status" value="1"/>
</dbReference>
<evidence type="ECO:0000313" key="1">
    <source>
        <dbReference type="EMBL" id="EHE96275.1"/>
    </source>
</evidence>
<name>G5HQE9_9FIRM</name>
<dbReference type="PANTHER" id="PTHR35810">
    <property type="entry name" value="CYTOPLASMIC PROTEIN-RELATED"/>
    <property type="match status" value="1"/>
</dbReference>